<gene>
    <name evidence="1" type="ORF">G5S32_18005</name>
</gene>
<evidence type="ECO:0000313" key="1">
    <source>
        <dbReference type="EMBL" id="QIH43875.1"/>
    </source>
</evidence>
<dbReference type="Proteomes" id="UP000503003">
    <property type="component" value="Chromosome 2"/>
</dbReference>
<accession>A0A6G7CP44</accession>
<proteinExistence type="predicted"/>
<organism evidence="1 2">
    <name type="scientific">Vibrio ziniensis</name>
    <dbReference type="NCBI Taxonomy" id="2711221"/>
    <lineage>
        <taxon>Bacteria</taxon>
        <taxon>Pseudomonadati</taxon>
        <taxon>Pseudomonadota</taxon>
        <taxon>Gammaproteobacteria</taxon>
        <taxon>Vibrionales</taxon>
        <taxon>Vibrionaceae</taxon>
        <taxon>Vibrio</taxon>
    </lineage>
</organism>
<dbReference type="Gene3D" id="1.25.40.20">
    <property type="entry name" value="Ankyrin repeat-containing domain"/>
    <property type="match status" value="1"/>
</dbReference>
<dbReference type="RefSeq" id="WP_165313541.1">
    <property type="nucleotide sequence ID" value="NZ_CP049332.1"/>
</dbReference>
<sequence length="234" mass="26080">MSAEYSNLEVFKLIVNNVKDVNAPSNKNIINLIKRTNERTLAQSKIEYLFDRGYIFDNMNLQILPLLSFSENLDNPVLVNTLATINPNAPIYGRKDVMLSKMISEGANDETVMAILPYFDAANVSSTATASLLIRSIYSKRIQYSTTITALIDSGLDVNISNYGSYSILMTGISSINKVENEEEFEILKNKIAALIDAGADVSYVDNQGQSALTILEKLDTKKEYKQKIRAMLE</sequence>
<name>A0A6G7CP44_9VIBR</name>
<protein>
    <submittedName>
        <fullName evidence="1">Uncharacterized protein</fullName>
    </submittedName>
</protein>
<dbReference type="AlphaFoldDB" id="A0A6G7CP44"/>
<keyword evidence="2" id="KW-1185">Reference proteome</keyword>
<dbReference type="EMBL" id="CP049332">
    <property type="protein sequence ID" value="QIH43875.1"/>
    <property type="molecule type" value="Genomic_DNA"/>
</dbReference>
<dbReference type="SUPFAM" id="SSF48403">
    <property type="entry name" value="Ankyrin repeat"/>
    <property type="match status" value="1"/>
</dbReference>
<dbReference type="InterPro" id="IPR036770">
    <property type="entry name" value="Ankyrin_rpt-contain_sf"/>
</dbReference>
<reference evidence="1 2" key="1">
    <citation type="submission" date="2020-02" db="EMBL/GenBank/DDBJ databases">
        <title>A complete genome of a marine bacterium Vibrio sp. ZWAL4003 isolated from the mangrove sediment with the ability to degrade polysaccharides.</title>
        <authorList>
            <person name="Wu J."/>
            <person name="Qu W."/>
            <person name="Zeng R."/>
        </authorList>
    </citation>
    <scope>NUCLEOTIDE SEQUENCE [LARGE SCALE GENOMIC DNA]</scope>
    <source>
        <strain evidence="1 2">ZWAL4003</strain>
    </source>
</reference>
<dbReference type="KEGG" id="vzi:G5S32_18005"/>
<evidence type="ECO:0000313" key="2">
    <source>
        <dbReference type="Proteomes" id="UP000503003"/>
    </source>
</evidence>